<feature type="transmembrane region" description="Helical" evidence="2">
    <location>
        <begin position="218"/>
        <end position="237"/>
    </location>
</feature>
<dbReference type="eggNOG" id="ENOG502SGBY">
    <property type="taxonomic scope" value="Eukaryota"/>
</dbReference>
<dbReference type="AlphaFoldDB" id="G8YU53"/>
<dbReference type="Proteomes" id="UP000005222">
    <property type="component" value="Chromosome A"/>
</dbReference>
<name>G8YU53_PICSO</name>
<evidence type="ECO:0000313" key="5">
    <source>
        <dbReference type="Proteomes" id="UP000005222"/>
    </source>
</evidence>
<feature type="compositionally biased region" description="Basic and acidic residues" evidence="1">
    <location>
        <begin position="289"/>
        <end position="300"/>
    </location>
</feature>
<reference evidence="5" key="2">
    <citation type="journal article" date="2012" name="G3 (Bethesda)">
        <title>Pichia sorbitophila, an interspecies yeast hybrid reveals early steps of genome resolution following polyploidization.</title>
        <authorList>
            <person name="Leh Louis V."/>
            <person name="Despons L."/>
            <person name="Friedrich A."/>
            <person name="Martin T."/>
            <person name="Durrens P."/>
            <person name="Casaregola S."/>
            <person name="Neuveglise C."/>
            <person name="Fairhead C."/>
            <person name="Marck C."/>
            <person name="Cruz J.A."/>
            <person name="Straub M.L."/>
            <person name="Kugler V."/>
            <person name="Sacerdot C."/>
            <person name="Uzunov Z."/>
            <person name="Thierry A."/>
            <person name="Weiss S."/>
            <person name="Bleykasten C."/>
            <person name="De Montigny J."/>
            <person name="Jacques N."/>
            <person name="Jung P."/>
            <person name="Lemaire M."/>
            <person name="Mallet S."/>
            <person name="Morel G."/>
            <person name="Richard G.F."/>
            <person name="Sarkar A."/>
            <person name="Savel G."/>
            <person name="Schacherer J."/>
            <person name="Seret M.L."/>
            <person name="Talla E."/>
            <person name="Samson G."/>
            <person name="Jubin C."/>
            <person name="Poulain J."/>
            <person name="Vacherie B."/>
            <person name="Barbe V."/>
            <person name="Pelletier E."/>
            <person name="Sherman D.J."/>
            <person name="Westhof E."/>
            <person name="Weissenbach J."/>
            <person name="Baret P.V."/>
            <person name="Wincker P."/>
            <person name="Gaillardin C."/>
            <person name="Dujon B."/>
            <person name="Souciet J.L."/>
        </authorList>
    </citation>
    <scope>NUCLEOTIDE SEQUENCE [LARGE SCALE GENOMIC DNA]</scope>
    <source>
        <strain evidence="5">ATCC MYA-4447 / BCRC 22081 / CBS 7064 / NBRC 10061 / NRRL Y-12695</strain>
    </source>
</reference>
<feature type="transmembrane region" description="Helical" evidence="2">
    <location>
        <begin position="6"/>
        <end position="26"/>
    </location>
</feature>
<dbReference type="OrthoDB" id="3996331at2759"/>
<dbReference type="OMA" id="SWSCNEV"/>
<reference evidence="4" key="1">
    <citation type="submission" date="2011-10" db="EMBL/GenBank/DDBJ databases">
        <authorList>
            <person name="Genoscope - CEA"/>
        </authorList>
    </citation>
    <scope>NUCLEOTIDE SEQUENCE</scope>
    <source>
        <strain evidence="4">CBS 7064</strain>
    </source>
</reference>
<dbReference type="EMBL" id="FO082058">
    <property type="protein sequence ID" value="CCE73454.1"/>
    <property type="molecule type" value="Genomic_DNA"/>
</dbReference>
<keyword evidence="2" id="KW-0472">Membrane</keyword>
<evidence type="ECO:0000313" key="4">
    <source>
        <dbReference type="EMBL" id="CCE73454.1"/>
    </source>
</evidence>
<organism evidence="4 5">
    <name type="scientific">Pichia sorbitophila (strain ATCC MYA-4447 / BCRC 22081 / CBS 7064 / NBRC 10061 / NRRL Y-12695)</name>
    <name type="common">Hybrid yeast</name>
    <dbReference type="NCBI Taxonomy" id="559304"/>
    <lineage>
        <taxon>Eukaryota</taxon>
        <taxon>Fungi</taxon>
        <taxon>Dikarya</taxon>
        <taxon>Ascomycota</taxon>
        <taxon>Saccharomycotina</taxon>
        <taxon>Pichiomycetes</taxon>
        <taxon>Debaryomycetaceae</taxon>
        <taxon>Millerozyma</taxon>
    </lineage>
</organism>
<dbReference type="Proteomes" id="UP000005222">
    <property type="component" value="Chromosome B"/>
</dbReference>
<evidence type="ECO:0000256" key="1">
    <source>
        <dbReference type="SAM" id="MobiDB-lite"/>
    </source>
</evidence>
<accession>G8YU53</accession>
<keyword evidence="2" id="KW-0812">Transmembrane</keyword>
<keyword evidence="2" id="KW-1133">Transmembrane helix</keyword>
<gene>
    <name evidence="4" type="primary">Piso0_000495</name>
    <name evidence="3" type="ORF">GNLVRS01_PISO0A10604g</name>
    <name evidence="4" type="ORF">GNLVRS01_PISO0B10671g</name>
</gene>
<evidence type="ECO:0000313" key="3">
    <source>
        <dbReference type="EMBL" id="CCE72893.1"/>
    </source>
</evidence>
<protein>
    <submittedName>
        <fullName evidence="4">Piso0_000495 protein</fullName>
    </submittedName>
</protein>
<proteinExistence type="predicted"/>
<sequence length="315" mass="33842">MSSSTLVRLAQFTFGIILLVISSVTIKSDSGLGKEVEDINKSFNVTGVESELINEGLGTNLSVSSLKDPSIVGLSSSALTVFSHAGLRAFNNIGVNSDALDPLLHTKTLGVPKKQVGYLGGLVGSESSSIVLWFISFIYQAAKTGSFDCESVDDLVNNYKLNPEISNRQLQNFFKAGGSGSSGSSGSFSTNSTSNLDSLWKESELLIKLSGNCKNKKAGIAIAALGWITYLATSLFVTRSGYSFLKNLRNVNRPPKEDEGSDTNKSTKYSLKYQDPFLFPQILSESGDEEKKDDGDKTLHPENSPAAPEQPTEEV</sequence>
<dbReference type="EMBL" id="FO082059">
    <property type="protein sequence ID" value="CCE72893.1"/>
    <property type="molecule type" value="Genomic_DNA"/>
</dbReference>
<keyword evidence="5" id="KW-1185">Reference proteome</keyword>
<evidence type="ECO:0000256" key="2">
    <source>
        <dbReference type="SAM" id="Phobius"/>
    </source>
</evidence>
<feature type="region of interest" description="Disordered" evidence="1">
    <location>
        <begin position="250"/>
        <end position="315"/>
    </location>
</feature>
<dbReference type="InParanoid" id="G8YU53"/>
<dbReference type="HOGENOM" id="CLU_883120_0_0_1"/>